<sequence>MSTNAAGSATTATTATAPAAVDYTALARSARAAGRAMQTASLATRNAALTALKQHLATHRDEIARANAANLAEARTMVASGSLSESTFKRLDLMGDKDAKWHALLEGVDDVVGLPDPTNKVTLATKLDDGLELYRVTCPIGVLLIIFEARPEVVVQISALAIKSGNAVILKGGKEASATLRALHAQVQAALASVNLPRDAVTLIEGRDAVQALLDQDKYIDVVIPRGSASLVRHIKDSTRIPVLGHADGLCSVYIDAESDVDMAARIAVDSKTNYPAACNAAETLLVNEKVVKSGGWAKVIAPALLSAGVTLKCDEATLAALRTNDATAAAITRGQVVPATPADFDTEFLSLTIAVRVVTDVHAAMAHIHEHGSGHTEAIVTSNAETAETFLRGVDAAGAYWNASTRFADGFRYGFGAEIGVSTNKTHARGPVGLEGLVIYKYRVVGKGQTVAEYAAPGGRKYLHEPIAVTEAVQKRFSH</sequence>
<evidence type="ECO:0000256" key="1">
    <source>
        <dbReference type="ARBA" id="ARBA00004985"/>
    </source>
</evidence>
<dbReference type="InterPro" id="IPR000965">
    <property type="entry name" value="GPR_dom"/>
</dbReference>
<dbReference type="NCBIfam" id="TIGR00407">
    <property type="entry name" value="proA"/>
    <property type="match status" value="1"/>
</dbReference>
<comment type="pathway">
    <text evidence="1">Amino-acid biosynthesis; L-proline biosynthesis; L-glutamate 5-semialdehyde from L-glutamate: step 2/2.</text>
</comment>
<name>A0A0L0TCC5_ALLM3</name>
<keyword evidence="14" id="KW-1185">Reference proteome</keyword>
<reference evidence="13 14" key="1">
    <citation type="submission" date="2009-11" db="EMBL/GenBank/DDBJ databases">
        <title>Annotation of Allomyces macrogynus ATCC 38327.</title>
        <authorList>
            <consortium name="The Broad Institute Genome Sequencing Platform"/>
            <person name="Russ C."/>
            <person name="Cuomo C."/>
            <person name="Burger G."/>
            <person name="Gray M.W."/>
            <person name="Holland P.W.H."/>
            <person name="King N."/>
            <person name="Lang F.B.F."/>
            <person name="Roger A.J."/>
            <person name="Ruiz-Trillo I."/>
            <person name="Young S.K."/>
            <person name="Zeng Q."/>
            <person name="Gargeya S."/>
            <person name="Fitzgerald M."/>
            <person name="Haas B."/>
            <person name="Abouelleil A."/>
            <person name="Alvarado L."/>
            <person name="Arachchi H.M."/>
            <person name="Berlin A."/>
            <person name="Chapman S.B."/>
            <person name="Gearin G."/>
            <person name="Goldberg J."/>
            <person name="Griggs A."/>
            <person name="Gujja S."/>
            <person name="Hansen M."/>
            <person name="Heiman D."/>
            <person name="Howarth C."/>
            <person name="Larimer J."/>
            <person name="Lui A."/>
            <person name="MacDonald P.J.P."/>
            <person name="McCowen C."/>
            <person name="Montmayeur A."/>
            <person name="Murphy C."/>
            <person name="Neiman D."/>
            <person name="Pearson M."/>
            <person name="Priest M."/>
            <person name="Roberts A."/>
            <person name="Saif S."/>
            <person name="Shea T."/>
            <person name="Sisk P."/>
            <person name="Stolte C."/>
            <person name="Sykes S."/>
            <person name="Wortman J."/>
            <person name="Nusbaum C."/>
            <person name="Birren B."/>
        </authorList>
    </citation>
    <scope>NUCLEOTIDE SEQUENCE [LARGE SCALE GENOMIC DNA]</scope>
    <source>
        <strain evidence="13 14">ATCC 38327</strain>
    </source>
</reference>
<evidence type="ECO:0000256" key="4">
    <source>
        <dbReference type="ARBA" id="ARBA00022650"/>
    </source>
</evidence>
<dbReference type="EC" id="1.2.1.41" evidence="2"/>
<dbReference type="InterPro" id="IPR016162">
    <property type="entry name" value="Ald_DH_N"/>
</dbReference>
<dbReference type="GO" id="GO:0055129">
    <property type="term" value="P:L-proline biosynthetic process"/>
    <property type="evidence" value="ECO:0007669"/>
    <property type="project" value="UniProtKB-UniPathway"/>
</dbReference>
<reference evidence="14" key="2">
    <citation type="submission" date="2009-11" db="EMBL/GenBank/DDBJ databases">
        <title>The Genome Sequence of Allomyces macrogynus strain ATCC 38327.</title>
        <authorList>
            <consortium name="The Broad Institute Genome Sequencing Platform"/>
            <person name="Russ C."/>
            <person name="Cuomo C."/>
            <person name="Shea T."/>
            <person name="Young S.K."/>
            <person name="Zeng Q."/>
            <person name="Koehrsen M."/>
            <person name="Haas B."/>
            <person name="Borodovsky M."/>
            <person name="Guigo R."/>
            <person name="Alvarado L."/>
            <person name="Berlin A."/>
            <person name="Borenstein D."/>
            <person name="Chen Z."/>
            <person name="Engels R."/>
            <person name="Freedman E."/>
            <person name="Gellesch M."/>
            <person name="Goldberg J."/>
            <person name="Griggs A."/>
            <person name="Gujja S."/>
            <person name="Heiman D."/>
            <person name="Hepburn T."/>
            <person name="Howarth C."/>
            <person name="Jen D."/>
            <person name="Larson L."/>
            <person name="Lewis B."/>
            <person name="Mehta T."/>
            <person name="Park D."/>
            <person name="Pearson M."/>
            <person name="Roberts A."/>
            <person name="Saif S."/>
            <person name="Shenoy N."/>
            <person name="Sisk P."/>
            <person name="Stolte C."/>
            <person name="Sykes S."/>
            <person name="Walk T."/>
            <person name="White J."/>
            <person name="Yandava C."/>
            <person name="Burger G."/>
            <person name="Gray M.W."/>
            <person name="Holland P.W.H."/>
            <person name="King N."/>
            <person name="Lang F.B.F."/>
            <person name="Roger A.J."/>
            <person name="Ruiz-Trillo I."/>
            <person name="Lander E."/>
            <person name="Nusbaum C."/>
        </authorList>
    </citation>
    <scope>NUCLEOTIDE SEQUENCE [LARGE SCALE GENOMIC DNA]</scope>
    <source>
        <strain evidence="14">ATCC 38327</strain>
    </source>
</reference>
<keyword evidence="6" id="KW-0560">Oxidoreductase</keyword>
<dbReference type="UniPathway" id="UPA00098">
    <property type="reaction ID" value="UER00360"/>
</dbReference>
<proteinExistence type="inferred from homology"/>
<gene>
    <name evidence="13" type="ORF">AMAG_16849</name>
</gene>
<dbReference type="EMBL" id="GG745379">
    <property type="protein sequence ID" value="KNE72366.1"/>
    <property type="molecule type" value="Genomic_DNA"/>
</dbReference>
<dbReference type="STRING" id="578462.A0A0L0TCC5"/>
<organism evidence="13 14">
    <name type="scientific">Allomyces macrogynus (strain ATCC 38327)</name>
    <name type="common">Allomyces javanicus var. macrogynus</name>
    <dbReference type="NCBI Taxonomy" id="578462"/>
    <lineage>
        <taxon>Eukaryota</taxon>
        <taxon>Fungi</taxon>
        <taxon>Fungi incertae sedis</taxon>
        <taxon>Blastocladiomycota</taxon>
        <taxon>Blastocladiomycetes</taxon>
        <taxon>Blastocladiales</taxon>
        <taxon>Blastocladiaceae</taxon>
        <taxon>Allomyces</taxon>
    </lineage>
</organism>
<evidence type="ECO:0000313" key="14">
    <source>
        <dbReference type="Proteomes" id="UP000054350"/>
    </source>
</evidence>
<comment type="similarity">
    <text evidence="9">Belongs to the gamma-glutamyl phosphate reductase family.</text>
</comment>
<dbReference type="Gene3D" id="3.40.309.10">
    <property type="entry name" value="Aldehyde Dehydrogenase, Chain A, domain 2"/>
    <property type="match status" value="1"/>
</dbReference>
<dbReference type="AlphaFoldDB" id="A0A0L0TCC5"/>
<dbReference type="InterPro" id="IPR015590">
    <property type="entry name" value="Aldehyde_DH_dom"/>
</dbReference>
<evidence type="ECO:0000256" key="10">
    <source>
        <dbReference type="ARBA" id="ARBA00075718"/>
    </source>
</evidence>
<comment type="catalytic activity">
    <reaction evidence="7">
        <text>L-glutamate 5-semialdehyde + phosphate + NADP(+) = L-glutamyl 5-phosphate + NADPH + H(+)</text>
        <dbReference type="Rhea" id="RHEA:19541"/>
        <dbReference type="ChEBI" id="CHEBI:15378"/>
        <dbReference type="ChEBI" id="CHEBI:43474"/>
        <dbReference type="ChEBI" id="CHEBI:57783"/>
        <dbReference type="ChEBI" id="CHEBI:58066"/>
        <dbReference type="ChEBI" id="CHEBI:58274"/>
        <dbReference type="ChEBI" id="CHEBI:58349"/>
        <dbReference type="EC" id="1.2.1.41"/>
    </reaction>
</comment>
<accession>A0A0L0TCC5</accession>
<dbReference type="VEuPathDB" id="FungiDB:AMAG_16849"/>
<evidence type="ECO:0000313" key="13">
    <source>
        <dbReference type="EMBL" id="KNE72366.1"/>
    </source>
</evidence>
<feature type="domain" description="Aldehyde dehydrogenase" evidence="12">
    <location>
        <begin position="10"/>
        <end position="293"/>
    </location>
</feature>
<dbReference type="PANTHER" id="PTHR11063:SF8">
    <property type="entry name" value="DELTA-1-PYRROLINE-5-CARBOXYLATE SYNTHASE"/>
    <property type="match status" value="1"/>
</dbReference>
<evidence type="ECO:0000256" key="8">
    <source>
        <dbReference type="ARBA" id="ARBA00059423"/>
    </source>
</evidence>
<evidence type="ECO:0000256" key="5">
    <source>
        <dbReference type="ARBA" id="ARBA00022857"/>
    </source>
</evidence>
<dbReference type="GO" id="GO:0004350">
    <property type="term" value="F:glutamate-5-semialdehyde dehydrogenase activity"/>
    <property type="evidence" value="ECO:0007669"/>
    <property type="project" value="UniProtKB-EC"/>
</dbReference>
<keyword evidence="5" id="KW-0521">NADP</keyword>
<dbReference type="NCBIfam" id="NF001221">
    <property type="entry name" value="PRK00197.1"/>
    <property type="match status" value="1"/>
</dbReference>
<dbReference type="Gene3D" id="3.40.605.10">
    <property type="entry name" value="Aldehyde Dehydrogenase, Chain A, domain 1"/>
    <property type="match status" value="1"/>
</dbReference>
<evidence type="ECO:0000259" key="12">
    <source>
        <dbReference type="Pfam" id="PF00171"/>
    </source>
</evidence>
<dbReference type="Pfam" id="PF00171">
    <property type="entry name" value="Aldedh"/>
    <property type="match status" value="1"/>
</dbReference>
<dbReference type="InterPro" id="IPR016163">
    <property type="entry name" value="Ald_DH_C"/>
</dbReference>
<evidence type="ECO:0000256" key="9">
    <source>
        <dbReference type="ARBA" id="ARBA00060997"/>
    </source>
</evidence>
<dbReference type="CDD" id="cd07079">
    <property type="entry name" value="ALDH_F18-19_ProA-GPR"/>
    <property type="match status" value="1"/>
</dbReference>
<dbReference type="FunFam" id="3.40.309.10:FF:000006">
    <property type="entry name" value="Gamma-glutamyl phosphate reductase"/>
    <property type="match status" value="1"/>
</dbReference>
<dbReference type="InterPro" id="IPR020593">
    <property type="entry name" value="G-glutamylP_reductase_CS"/>
</dbReference>
<keyword evidence="3" id="KW-0028">Amino-acid biosynthesis</keyword>
<protein>
    <recommendedName>
        <fullName evidence="2">glutamate-5-semialdehyde dehydrogenase</fullName>
        <ecNumber evidence="2">1.2.1.41</ecNumber>
    </recommendedName>
    <alternativeName>
        <fullName evidence="11">Glutamate-5-semialdehyde dehydrogenase</fullName>
    </alternativeName>
    <alternativeName>
        <fullName evidence="10">Glutamyl-gamma-semialdehyde dehydrogenase</fullName>
    </alternativeName>
</protein>
<dbReference type="PANTHER" id="PTHR11063">
    <property type="entry name" value="GLUTAMATE SEMIALDEHYDE DEHYDROGENASE"/>
    <property type="match status" value="1"/>
</dbReference>
<dbReference type="OrthoDB" id="1934954at2759"/>
<evidence type="ECO:0000256" key="6">
    <source>
        <dbReference type="ARBA" id="ARBA00023002"/>
    </source>
</evidence>
<dbReference type="OMA" id="KTQRYGT"/>
<evidence type="ECO:0000256" key="7">
    <source>
        <dbReference type="ARBA" id="ARBA00049024"/>
    </source>
</evidence>
<comment type="function">
    <text evidence="8">Catalyzes the NADPH dependent reduction of L-gamma-glutamyl 5-phosphate into L-glutamate 5-semialdehyde and phosphate. The product spontaneously undergoes cyclization to form 1-pyrroline-5-carboxylate.</text>
</comment>
<dbReference type="Proteomes" id="UP000054350">
    <property type="component" value="Unassembled WGS sequence"/>
</dbReference>
<dbReference type="eggNOG" id="KOG4165">
    <property type="taxonomic scope" value="Eukaryota"/>
</dbReference>
<dbReference type="HAMAP" id="MF_00412">
    <property type="entry name" value="ProA"/>
    <property type="match status" value="1"/>
</dbReference>
<evidence type="ECO:0000256" key="2">
    <source>
        <dbReference type="ARBA" id="ARBA00013002"/>
    </source>
</evidence>
<keyword evidence="4" id="KW-0641">Proline biosynthesis</keyword>
<dbReference type="PROSITE" id="PS01223">
    <property type="entry name" value="PROA"/>
    <property type="match status" value="1"/>
</dbReference>
<dbReference type="SUPFAM" id="SSF53720">
    <property type="entry name" value="ALDH-like"/>
    <property type="match status" value="1"/>
</dbReference>
<evidence type="ECO:0000256" key="11">
    <source>
        <dbReference type="ARBA" id="ARBA00077451"/>
    </source>
</evidence>
<evidence type="ECO:0000256" key="3">
    <source>
        <dbReference type="ARBA" id="ARBA00022605"/>
    </source>
</evidence>
<dbReference type="InterPro" id="IPR016161">
    <property type="entry name" value="Ald_DH/histidinol_DH"/>
</dbReference>